<dbReference type="AlphaFoldDB" id="A0A150HS16"/>
<evidence type="ECO:0000256" key="4">
    <source>
        <dbReference type="ARBA" id="ARBA00022475"/>
    </source>
</evidence>
<keyword evidence="8 10" id="KW-1133">Transmembrane helix</keyword>
<dbReference type="InterPro" id="IPR000983">
    <property type="entry name" value="Bac_GSPG_pilin"/>
</dbReference>
<evidence type="ECO:0000256" key="6">
    <source>
        <dbReference type="ARBA" id="ARBA00022519"/>
    </source>
</evidence>
<keyword evidence="9 10" id="KW-0472">Membrane</keyword>
<dbReference type="InterPro" id="IPR010054">
    <property type="entry name" value="Type2_sec_GspG"/>
</dbReference>
<feature type="domain" description="Type II secretion system protein GspG C-terminal" evidence="11">
    <location>
        <begin position="33"/>
        <end position="140"/>
    </location>
</feature>
<sequence length="140" mass="15494">MKNMRKNNSGFTLLELLIVVVIIGLLAGIVGPKLFKNINKSEVTTAKAQVDTFVKALDNFRIDTGRYPTTEEGLSALLNSPSNLQGWNGPYLKKNVPTDPWGTQYQYAAPGQHNDDYDVFSFGKDKKLGGENDNTDIGNW</sequence>
<gene>
    <name evidence="12" type="primary">xcpT_2</name>
    <name evidence="12" type="ORF">AVENLUH13518_02680</name>
</gene>
<evidence type="ECO:0000256" key="1">
    <source>
        <dbReference type="ARBA" id="ARBA00004377"/>
    </source>
</evidence>
<evidence type="ECO:0000313" key="13">
    <source>
        <dbReference type="Proteomes" id="UP000075544"/>
    </source>
</evidence>
<evidence type="ECO:0000256" key="3">
    <source>
        <dbReference type="ARBA" id="ARBA00020042"/>
    </source>
</evidence>
<dbReference type="NCBIfam" id="TIGR02532">
    <property type="entry name" value="IV_pilin_GFxxxE"/>
    <property type="match status" value="1"/>
</dbReference>
<dbReference type="Pfam" id="PF08334">
    <property type="entry name" value="T2SSG"/>
    <property type="match status" value="1"/>
</dbReference>
<keyword evidence="6" id="KW-0997">Cell inner membrane</keyword>
<dbReference type="RefSeq" id="WP_061525329.1">
    <property type="nucleotide sequence ID" value="NZ_JRHX01000081.1"/>
</dbReference>
<keyword evidence="5" id="KW-0488">Methylation</keyword>
<dbReference type="InterPro" id="IPR013545">
    <property type="entry name" value="T2SS_protein-GspG_C"/>
</dbReference>
<dbReference type="PROSITE" id="PS00409">
    <property type="entry name" value="PROKAR_NTER_METHYL"/>
    <property type="match status" value="1"/>
</dbReference>
<dbReference type="GO" id="GO:0015628">
    <property type="term" value="P:protein secretion by the type II secretion system"/>
    <property type="evidence" value="ECO:0007669"/>
    <property type="project" value="InterPro"/>
</dbReference>
<organism evidence="12 13">
    <name type="scientific">Acinetobacter venetianus</name>
    <dbReference type="NCBI Taxonomy" id="52133"/>
    <lineage>
        <taxon>Bacteria</taxon>
        <taxon>Pseudomonadati</taxon>
        <taxon>Pseudomonadota</taxon>
        <taxon>Gammaproteobacteria</taxon>
        <taxon>Moraxellales</taxon>
        <taxon>Moraxellaceae</taxon>
        <taxon>Acinetobacter</taxon>
    </lineage>
</organism>
<dbReference type="InterPro" id="IPR012902">
    <property type="entry name" value="N_methyl_site"/>
</dbReference>
<accession>A0A150HS16</accession>
<dbReference type="PANTHER" id="PTHR30093">
    <property type="entry name" value="GENERAL SECRETION PATHWAY PROTEIN G"/>
    <property type="match status" value="1"/>
</dbReference>
<dbReference type="PANTHER" id="PTHR30093:SF45">
    <property type="entry name" value="TYPE II SECRETION SYSTEM CORE PROTEIN G"/>
    <property type="match status" value="1"/>
</dbReference>
<dbReference type="NCBIfam" id="TIGR01710">
    <property type="entry name" value="typeII_sec_gspG"/>
    <property type="match status" value="1"/>
</dbReference>
<comment type="similarity">
    <text evidence="2">Belongs to the GSP G family.</text>
</comment>
<evidence type="ECO:0000256" key="2">
    <source>
        <dbReference type="ARBA" id="ARBA00009984"/>
    </source>
</evidence>
<evidence type="ECO:0000313" key="12">
    <source>
        <dbReference type="EMBL" id="KXZ69144.1"/>
    </source>
</evidence>
<dbReference type="GO" id="GO:0015627">
    <property type="term" value="C:type II protein secretion system complex"/>
    <property type="evidence" value="ECO:0007669"/>
    <property type="project" value="InterPro"/>
</dbReference>
<keyword evidence="4" id="KW-1003">Cell membrane</keyword>
<dbReference type="PRINTS" id="PR00813">
    <property type="entry name" value="BCTERIALGSPG"/>
</dbReference>
<proteinExistence type="inferred from homology"/>
<dbReference type="Proteomes" id="UP000075544">
    <property type="component" value="Unassembled WGS sequence"/>
</dbReference>
<comment type="caution">
    <text evidence="12">The sequence shown here is derived from an EMBL/GenBank/DDBJ whole genome shotgun (WGS) entry which is preliminary data.</text>
</comment>
<comment type="subcellular location">
    <subcellularLocation>
        <location evidence="1">Cell inner membrane</location>
        <topology evidence="1">Single-pass membrane protein</topology>
    </subcellularLocation>
</comment>
<dbReference type="Gene3D" id="3.30.700.10">
    <property type="entry name" value="Glycoprotein, Type 4 Pilin"/>
    <property type="match status" value="1"/>
</dbReference>
<reference evidence="12 13" key="1">
    <citation type="journal article" date="2016" name="Sci. Rep.">
        <title>Genomic and phenotypic characterization of the species Acinetobacter venetianus.</title>
        <authorList>
            <person name="Fondi M."/>
            <person name="Maida I."/>
            <person name="Perrin E."/>
            <person name="Orlandini V."/>
            <person name="La Torre L."/>
            <person name="Bosi E."/>
            <person name="Negroni A."/>
            <person name="Zanaroli G."/>
            <person name="Fava F."/>
            <person name="Decorosi F."/>
            <person name="Giovannetti L."/>
            <person name="Viti C."/>
            <person name="Vaneechoutte M."/>
            <person name="Dijkshoorn L."/>
            <person name="Fani R."/>
        </authorList>
    </citation>
    <scope>NUCLEOTIDE SEQUENCE [LARGE SCALE GENOMIC DNA]</scope>
    <source>
        <strain evidence="12 13">LUH13518</strain>
    </source>
</reference>
<dbReference type="PATRIC" id="fig|52133.19.peg.2715"/>
<evidence type="ECO:0000259" key="11">
    <source>
        <dbReference type="Pfam" id="PF08334"/>
    </source>
</evidence>
<dbReference type="Pfam" id="PF07963">
    <property type="entry name" value="N_methyl"/>
    <property type="match status" value="1"/>
</dbReference>
<evidence type="ECO:0000256" key="5">
    <source>
        <dbReference type="ARBA" id="ARBA00022481"/>
    </source>
</evidence>
<protein>
    <recommendedName>
        <fullName evidence="3">Type II secretion system core protein G</fullName>
    </recommendedName>
</protein>
<evidence type="ECO:0000256" key="7">
    <source>
        <dbReference type="ARBA" id="ARBA00022692"/>
    </source>
</evidence>
<name>A0A150HS16_9GAMM</name>
<dbReference type="EMBL" id="JRHX01000081">
    <property type="protein sequence ID" value="KXZ69144.1"/>
    <property type="molecule type" value="Genomic_DNA"/>
</dbReference>
<dbReference type="GO" id="GO:0005886">
    <property type="term" value="C:plasma membrane"/>
    <property type="evidence" value="ECO:0007669"/>
    <property type="project" value="UniProtKB-SubCell"/>
</dbReference>
<feature type="transmembrane region" description="Helical" evidence="10">
    <location>
        <begin position="12"/>
        <end position="31"/>
    </location>
</feature>
<evidence type="ECO:0000256" key="9">
    <source>
        <dbReference type="ARBA" id="ARBA00023136"/>
    </source>
</evidence>
<keyword evidence="7 10" id="KW-0812">Transmembrane</keyword>
<dbReference type="InterPro" id="IPR045584">
    <property type="entry name" value="Pilin-like"/>
</dbReference>
<evidence type="ECO:0000256" key="10">
    <source>
        <dbReference type="SAM" id="Phobius"/>
    </source>
</evidence>
<evidence type="ECO:0000256" key="8">
    <source>
        <dbReference type="ARBA" id="ARBA00022989"/>
    </source>
</evidence>
<dbReference type="SUPFAM" id="SSF54523">
    <property type="entry name" value="Pili subunits"/>
    <property type="match status" value="1"/>
</dbReference>